<name>A0A2P6R243_ROSCH</name>
<evidence type="ECO:0000313" key="1">
    <source>
        <dbReference type="EMBL" id="PRQ40478.1"/>
    </source>
</evidence>
<protein>
    <submittedName>
        <fullName evidence="1">Putative F-box associated domain, type 1</fullName>
    </submittedName>
</protein>
<keyword evidence="2" id="KW-1185">Reference proteome</keyword>
<evidence type="ECO:0000313" key="2">
    <source>
        <dbReference type="Proteomes" id="UP000238479"/>
    </source>
</evidence>
<organism evidence="1 2">
    <name type="scientific">Rosa chinensis</name>
    <name type="common">China rose</name>
    <dbReference type="NCBI Taxonomy" id="74649"/>
    <lineage>
        <taxon>Eukaryota</taxon>
        <taxon>Viridiplantae</taxon>
        <taxon>Streptophyta</taxon>
        <taxon>Embryophyta</taxon>
        <taxon>Tracheophyta</taxon>
        <taxon>Spermatophyta</taxon>
        <taxon>Magnoliopsida</taxon>
        <taxon>eudicotyledons</taxon>
        <taxon>Gunneridae</taxon>
        <taxon>Pentapetalae</taxon>
        <taxon>rosids</taxon>
        <taxon>fabids</taxon>
        <taxon>Rosales</taxon>
        <taxon>Rosaceae</taxon>
        <taxon>Rosoideae</taxon>
        <taxon>Rosoideae incertae sedis</taxon>
        <taxon>Rosa</taxon>
    </lineage>
</organism>
<dbReference type="AlphaFoldDB" id="A0A2P6R243"/>
<comment type="caution">
    <text evidence="1">The sequence shown here is derived from an EMBL/GenBank/DDBJ whole genome shotgun (WGS) entry which is preliminary data.</text>
</comment>
<accession>A0A2P6R243</accession>
<dbReference type="EMBL" id="PDCK01000042">
    <property type="protein sequence ID" value="PRQ40478.1"/>
    <property type="molecule type" value="Genomic_DNA"/>
</dbReference>
<proteinExistence type="predicted"/>
<sequence>MEEEKVLEVTCDGDDEQKEIDMHACIISFNIGDESFHVINIGSYDDHCCLIDGVLGLWKEYSIALCVRGWTTLDIWVMDDFGGGKGSWTKYLAIEPVVKITSQFALFGKSDEQFVLVACDDSVVIFYDICTNKFNYLPLNGVLLHHTQVVEYASSIVSVKECNKLDMEA</sequence>
<dbReference type="Gramene" id="PRQ40478">
    <property type="protein sequence ID" value="PRQ40478"/>
    <property type="gene ID" value="RchiOBHm_Chr4g0436451"/>
</dbReference>
<reference evidence="1 2" key="1">
    <citation type="journal article" date="2018" name="Nat. Genet.">
        <title>The Rosa genome provides new insights in the design of modern roses.</title>
        <authorList>
            <person name="Bendahmane M."/>
        </authorList>
    </citation>
    <scope>NUCLEOTIDE SEQUENCE [LARGE SCALE GENOMIC DNA]</scope>
    <source>
        <strain evidence="2">cv. Old Blush</strain>
    </source>
</reference>
<gene>
    <name evidence="1" type="ORF">RchiOBHm_Chr4g0436451</name>
</gene>
<dbReference type="Proteomes" id="UP000238479">
    <property type="component" value="Chromosome 4"/>
</dbReference>